<dbReference type="Pfam" id="PF13419">
    <property type="entry name" value="HAD_2"/>
    <property type="match status" value="1"/>
</dbReference>
<reference evidence="1 2" key="1">
    <citation type="journal article" date="2019" name="Int. J. Syst. Evol. Microbiol.">
        <title>The Global Catalogue of Microorganisms (GCM) 10K type strain sequencing project: providing services to taxonomists for standard genome sequencing and annotation.</title>
        <authorList>
            <consortium name="The Broad Institute Genomics Platform"/>
            <consortium name="The Broad Institute Genome Sequencing Center for Infectious Disease"/>
            <person name="Wu L."/>
            <person name="Ma J."/>
        </authorList>
    </citation>
    <scope>NUCLEOTIDE SEQUENCE [LARGE SCALE GENOMIC DNA]</scope>
    <source>
        <strain evidence="1 2">JCM 14304</strain>
    </source>
</reference>
<dbReference type="InterPro" id="IPR023214">
    <property type="entry name" value="HAD_sf"/>
</dbReference>
<dbReference type="Proteomes" id="UP001500190">
    <property type="component" value="Unassembled WGS sequence"/>
</dbReference>
<dbReference type="PANTHER" id="PTHR43434:SF1">
    <property type="entry name" value="PHOSPHOGLYCOLATE PHOSPHATASE"/>
    <property type="match status" value="1"/>
</dbReference>
<protein>
    <recommendedName>
        <fullName evidence="3">Phosphoglycolate phosphatase</fullName>
    </recommendedName>
</protein>
<dbReference type="EMBL" id="BAAAND010000004">
    <property type="protein sequence ID" value="GAA1579433.1"/>
    <property type="molecule type" value="Genomic_DNA"/>
</dbReference>
<evidence type="ECO:0000313" key="2">
    <source>
        <dbReference type="Proteomes" id="UP001500190"/>
    </source>
</evidence>
<gene>
    <name evidence="1" type="ORF">GCM10009742_24710</name>
</gene>
<dbReference type="SUPFAM" id="SSF56784">
    <property type="entry name" value="HAD-like"/>
    <property type="match status" value="1"/>
</dbReference>
<keyword evidence="2" id="KW-1185">Reference proteome</keyword>
<evidence type="ECO:0008006" key="3">
    <source>
        <dbReference type="Google" id="ProtNLM"/>
    </source>
</evidence>
<comment type="caution">
    <text evidence="1">The sequence shown here is derived from an EMBL/GenBank/DDBJ whole genome shotgun (WGS) entry which is preliminary data.</text>
</comment>
<dbReference type="InterPro" id="IPR050155">
    <property type="entry name" value="HAD-like_hydrolase_sf"/>
</dbReference>
<dbReference type="InterPro" id="IPR041492">
    <property type="entry name" value="HAD_2"/>
</dbReference>
<accession>A0ABN2DKR7</accession>
<dbReference type="PANTHER" id="PTHR43434">
    <property type="entry name" value="PHOSPHOGLYCOLATE PHOSPHATASE"/>
    <property type="match status" value="1"/>
</dbReference>
<organism evidence="1 2">
    <name type="scientific">Kribbella karoonensis</name>
    <dbReference type="NCBI Taxonomy" id="324851"/>
    <lineage>
        <taxon>Bacteria</taxon>
        <taxon>Bacillati</taxon>
        <taxon>Actinomycetota</taxon>
        <taxon>Actinomycetes</taxon>
        <taxon>Propionibacteriales</taxon>
        <taxon>Kribbellaceae</taxon>
        <taxon>Kribbella</taxon>
    </lineage>
</organism>
<dbReference type="Gene3D" id="3.40.50.1000">
    <property type="entry name" value="HAD superfamily/HAD-like"/>
    <property type="match status" value="1"/>
</dbReference>
<sequence length="186" mass="19203">MQDALGERPQVIAEANGPHELLAAAVQFGIDLWRRVEEALQVAEIKAVESATATPGVDAFLSACNASERPVAIVSNNCEASVRAYLNHAGLASRIQHIGARDPQHVDRMKPSPFLLEQAAGVLRISSGQTVLIGDQVSDIEAAIAAGAGSIGYANKPGKSDDLATAGANAVVEDMNLLAGAVAEVA</sequence>
<proteinExistence type="predicted"/>
<evidence type="ECO:0000313" key="1">
    <source>
        <dbReference type="EMBL" id="GAA1579433.1"/>
    </source>
</evidence>
<dbReference type="InterPro" id="IPR036412">
    <property type="entry name" value="HAD-like_sf"/>
</dbReference>
<name>A0ABN2DKR7_9ACTN</name>